<protein>
    <submittedName>
        <fullName evidence="1">Uncharacterized protein</fullName>
    </submittedName>
</protein>
<dbReference type="EMBL" id="BQNB010012158">
    <property type="protein sequence ID" value="GJS99957.1"/>
    <property type="molecule type" value="Genomic_DNA"/>
</dbReference>
<comment type="caution">
    <text evidence="1">The sequence shown here is derived from an EMBL/GenBank/DDBJ whole genome shotgun (WGS) entry which is preliminary data.</text>
</comment>
<name>A0ABQ5AFL0_9ASTR</name>
<accession>A0ABQ5AFL0</accession>
<proteinExistence type="predicted"/>
<organism evidence="1 2">
    <name type="scientific">Tanacetum coccineum</name>
    <dbReference type="NCBI Taxonomy" id="301880"/>
    <lineage>
        <taxon>Eukaryota</taxon>
        <taxon>Viridiplantae</taxon>
        <taxon>Streptophyta</taxon>
        <taxon>Embryophyta</taxon>
        <taxon>Tracheophyta</taxon>
        <taxon>Spermatophyta</taxon>
        <taxon>Magnoliopsida</taxon>
        <taxon>eudicotyledons</taxon>
        <taxon>Gunneridae</taxon>
        <taxon>Pentapetalae</taxon>
        <taxon>asterids</taxon>
        <taxon>campanulids</taxon>
        <taxon>Asterales</taxon>
        <taxon>Asteraceae</taxon>
        <taxon>Asteroideae</taxon>
        <taxon>Anthemideae</taxon>
        <taxon>Anthemidinae</taxon>
        <taxon>Tanacetum</taxon>
    </lineage>
</organism>
<reference evidence="1" key="2">
    <citation type="submission" date="2022-01" db="EMBL/GenBank/DDBJ databases">
        <authorList>
            <person name="Yamashiro T."/>
            <person name="Shiraishi A."/>
            <person name="Satake H."/>
            <person name="Nakayama K."/>
        </authorList>
    </citation>
    <scope>NUCLEOTIDE SEQUENCE</scope>
</reference>
<reference evidence="1" key="1">
    <citation type="journal article" date="2022" name="Int. J. Mol. Sci.">
        <title>Draft Genome of Tanacetum Coccineum: Genomic Comparison of Closely Related Tanacetum-Family Plants.</title>
        <authorList>
            <person name="Yamashiro T."/>
            <person name="Shiraishi A."/>
            <person name="Nakayama K."/>
            <person name="Satake H."/>
        </authorList>
    </citation>
    <scope>NUCLEOTIDE SEQUENCE</scope>
</reference>
<dbReference type="Proteomes" id="UP001151760">
    <property type="component" value="Unassembled WGS sequence"/>
</dbReference>
<gene>
    <name evidence="1" type="ORF">Tco_0821127</name>
</gene>
<keyword evidence="2" id="KW-1185">Reference proteome</keyword>
<sequence length="235" mass="26177">MVRTLTKESFKTFPCFVRSSHVRIDLGGSLSNQSRASPSREKGKSKSFIEVFGTSGCLNVEVTLLKNRRFNTTAGNPVKEILLKLNLPDHRSILTDLKANVPFDQLLQYSLSKVVTDTGRVTVMLSSPSALQPSACYRASVSTMFSEGSYAPSCKALARWDPNGEIMLVHCWDLWCERGPAMVFASQRTERSYDCRPFNYFLIGSRERRMLNVTALLPLLGYGVATAMCSLCARL</sequence>
<evidence type="ECO:0000313" key="2">
    <source>
        <dbReference type="Proteomes" id="UP001151760"/>
    </source>
</evidence>
<evidence type="ECO:0000313" key="1">
    <source>
        <dbReference type="EMBL" id="GJS99957.1"/>
    </source>
</evidence>